<dbReference type="SMART" id="SM00382">
    <property type="entry name" value="AAA"/>
    <property type="match status" value="2"/>
</dbReference>
<keyword evidence="4" id="KW-0547">Nucleotide-binding</keyword>
<dbReference type="InterPro" id="IPR003593">
    <property type="entry name" value="AAA+_ATPase"/>
</dbReference>
<keyword evidence="12" id="KW-1185">Reference proteome</keyword>
<feature type="domain" description="ABC transporter" evidence="9">
    <location>
        <begin position="864"/>
        <end position="1107"/>
    </location>
</feature>
<dbReference type="InterPro" id="IPR017871">
    <property type="entry name" value="ABC_transporter-like_CS"/>
</dbReference>
<feature type="domain" description="ABC transporter" evidence="9">
    <location>
        <begin position="264"/>
        <end position="484"/>
    </location>
</feature>
<keyword evidence="5" id="KW-0067">ATP-binding</keyword>
<dbReference type="GO" id="GO:0016020">
    <property type="term" value="C:membrane"/>
    <property type="evidence" value="ECO:0007669"/>
    <property type="project" value="UniProtKB-SubCell"/>
</dbReference>
<dbReference type="InterPro" id="IPR011527">
    <property type="entry name" value="ABC1_TM_dom"/>
</dbReference>
<dbReference type="InterPro" id="IPR036640">
    <property type="entry name" value="ABC1_TM_sf"/>
</dbReference>
<feature type="transmembrane region" description="Helical" evidence="8">
    <location>
        <begin position="668"/>
        <end position="692"/>
    </location>
</feature>
<feature type="domain" description="ABC transmembrane type-1" evidence="10">
    <location>
        <begin position="25"/>
        <end position="210"/>
    </location>
</feature>
<dbReference type="Gene3D" id="3.40.50.300">
    <property type="entry name" value="P-loop containing nucleotide triphosphate hydrolases"/>
    <property type="match status" value="2"/>
</dbReference>
<dbReference type="InterPro" id="IPR003439">
    <property type="entry name" value="ABC_transporter-like_ATP-bd"/>
</dbReference>
<evidence type="ECO:0000256" key="6">
    <source>
        <dbReference type="ARBA" id="ARBA00022989"/>
    </source>
</evidence>
<dbReference type="GO" id="GO:0005524">
    <property type="term" value="F:ATP binding"/>
    <property type="evidence" value="ECO:0007669"/>
    <property type="project" value="UniProtKB-KW"/>
</dbReference>
<feature type="transmembrane region" description="Helical" evidence="8">
    <location>
        <begin position="47"/>
        <end position="64"/>
    </location>
</feature>
<evidence type="ECO:0000256" key="1">
    <source>
        <dbReference type="ARBA" id="ARBA00004141"/>
    </source>
</evidence>
<sequence>MAPESARKTTELTEDMASDRGWSNSRLFTLITSDVTRIQAVWEMVHLLWTAPISIGVALLTLSFNIGKSAIWGCIIIVLGMIVITSAVRGMAKEQKLVTKLTDQRSSMAREVSRSIHVLKLFGWESKFLARFRCIRTQETRRIREIHSTHTWIQALWASLPTFATMGSLIAYSMSTDKFEPMAIFSTLATFNALRPLLNMLPLVIGQVLQSLEALAKVEKFLLENEPDDYIQSTPKANLAIRLDHATLGWYKPSTSDLDKGNEIHQNPVSKIAASSFLLSDLSLTVRPNEMLAVIGLTGSGKSSFLAALAGDMNLVEGVVQVNGTRAFCPQHAWMQNSSIRDNILFGREYNAARYHEVLRCCALKADIEKLADGDSTEVGDRGASLSGGQKARISLARAVYARTDIVIMDDPVASIDSNVGHHIMENVLCGLLKNCCRIVATHSPSILHRCDRILIIEDGRIKAIDTFDRLIRQGVLRNGFFSSPSENAITHNGPRKCDGRKSVRDKVKSRKAELHTKFVPPADVSWNGWKTYLSAGGTHLNCLAIIFLSILGNGMSLICSSWLSYWTSGKHLDMSNKKCAAVYAFLSVTQAILLACSTLCMMARGITASKELLQQVMMRIVRAPMSFYETGCLGTVIQQITVETGILDVHLTNCIRLFSMKAITTSLVVAVTVYHCHYFVLAVGPLIYLFLHVARRYRATAGKLHQHKSKRQSKLHAGLSETISGLSCIRGYGAWNHFKENIHSDIYAMNEIHLLSAACPRWLTIRLDAIGIALTSLVGVLGVVPWSGVSPSVFGMLFTNMLSISQTLQLAMRNMNEVMNGLRVVEGIVYYKTNIPQEASLGAEESQSMPNDEMCQQPQAGRISFLNASMRYRPGLPLALTDVNIDIQNGEMIAILGRTGAGKSSIIAALLRMTELSGGAIEIDGTDIAAMRLHDLRSAVAVIPQDVALFAGSIRSNVDPFHEYEDMRIYNVLKKVGLVHDQGPFARSRRVTVSIASMEQWTRLSVHLCRRKAPIYLSATSNGSLWPALFFAMLELSFVMRRHPQWISRWTNACNKQSRRSSTKRLFCTSHIEYALFFAAIGSASWDKVASLKLAGPSSCGVEQMGLFGQCVTEME</sequence>
<evidence type="ECO:0000256" key="8">
    <source>
        <dbReference type="SAM" id="Phobius"/>
    </source>
</evidence>
<keyword evidence="3 8" id="KW-0812">Transmembrane</keyword>
<feature type="transmembrane region" description="Helical" evidence="8">
    <location>
        <begin position="770"/>
        <end position="788"/>
    </location>
</feature>
<dbReference type="Pfam" id="PF00664">
    <property type="entry name" value="ABC_membrane"/>
    <property type="match status" value="2"/>
</dbReference>
<feature type="transmembrane region" description="Helical" evidence="8">
    <location>
        <begin position="151"/>
        <end position="172"/>
    </location>
</feature>
<evidence type="ECO:0000256" key="3">
    <source>
        <dbReference type="ARBA" id="ARBA00022692"/>
    </source>
</evidence>
<organism evidence="11 12">
    <name type="scientific">Penicillium argentinense</name>
    <dbReference type="NCBI Taxonomy" id="1131581"/>
    <lineage>
        <taxon>Eukaryota</taxon>
        <taxon>Fungi</taxon>
        <taxon>Dikarya</taxon>
        <taxon>Ascomycota</taxon>
        <taxon>Pezizomycotina</taxon>
        <taxon>Eurotiomycetes</taxon>
        <taxon>Eurotiomycetidae</taxon>
        <taxon>Eurotiales</taxon>
        <taxon>Aspergillaceae</taxon>
        <taxon>Penicillium</taxon>
    </lineage>
</organism>
<dbReference type="GO" id="GO:0140359">
    <property type="term" value="F:ABC-type transporter activity"/>
    <property type="evidence" value="ECO:0007669"/>
    <property type="project" value="InterPro"/>
</dbReference>
<keyword evidence="2" id="KW-0813">Transport</keyword>
<feature type="transmembrane region" description="Helical" evidence="8">
    <location>
        <begin position="70"/>
        <end position="92"/>
    </location>
</feature>
<dbReference type="EMBL" id="JAPQKI010000011">
    <property type="protein sequence ID" value="KAJ5082015.1"/>
    <property type="molecule type" value="Genomic_DNA"/>
</dbReference>
<comment type="subcellular location">
    <subcellularLocation>
        <location evidence="1">Membrane</location>
        <topology evidence="1">Multi-pass membrane protein</topology>
    </subcellularLocation>
</comment>
<evidence type="ECO:0000259" key="9">
    <source>
        <dbReference type="PROSITE" id="PS50893"/>
    </source>
</evidence>
<evidence type="ECO:0000256" key="4">
    <source>
        <dbReference type="ARBA" id="ARBA00022741"/>
    </source>
</evidence>
<name>A0A9W9EHY0_9EURO</name>
<proteinExistence type="predicted"/>
<protein>
    <submittedName>
        <fullName evidence="11">2-alkenal reductase</fullName>
    </submittedName>
</protein>
<reference evidence="11" key="1">
    <citation type="submission" date="2022-11" db="EMBL/GenBank/DDBJ databases">
        <authorList>
            <person name="Petersen C."/>
        </authorList>
    </citation>
    <scope>NUCLEOTIDE SEQUENCE</scope>
    <source>
        <strain evidence="11">IBT 30761</strain>
    </source>
</reference>
<dbReference type="SUPFAM" id="SSF52540">
    <property type="entry name" value="P-loop containing nucleoside triphosphate hydrolases"/>
    <property type="match status" value="2"/>
</dbReference>
<evidence type="ECO:0000256" key="2">
    <source>
        <dbReference type="ARBA" id="ARBA00022448"/>
    </source>
</evidence>
<evidence type="ECO:0000256" key="5">
    <source>
        <dbReference type="ARBA" id="ARBA00022840"/>
    </source>
</evidence>
<evidence type="ECO:0000313" key="12">
    <source>
        <dbReference type="Proteomes" id="UP001149074"/>
    </source>
</evidence>
<dbReference type="AlphaFoldDB" id="A0A9W9EHY0"/>
<dbReference type="Pfam" id="PF00005">
    <property type="entry name" value="ABC_tran"/>
    <property type="match status" value="2"/>
</dbReference>
<evidence type="ECO:0000259" key="10">
    <source>
        <dbReference type="PROSITE" id="PS50929"/>
    </source>
</evidence>
<feature type="domain" description="ABC transmembrane type-1" evidence="10">
    <location>
        <begin position="544"/>
        <end position="821"/>
    </location>
</feature>
<dbReference type="PANTHER" id="PTHR24223:SF464">
    <property type="entry name" value="ABC-TYPE TRANSPORTER CICA"/>
    <property type="match status" value="1"/>
</dbReference>
<dbReference type="GeneID" id="81362528"/>
<gene>
    <name evidence="11" type="ORF">N7532_011058</name>
</gene>
<feature type="transmembrane region" description="Helical" evidence="8">
    <location>
        <begin position="541"/>
        <end position="564"/>
    </location>
</feature>
<evidence type="ECO:0000313" key="11">
    <source>
        <dbReference type="EMBL" id="KAJ5082015.1"/>
    </source>
</evidence>
<reference evidence="11" key="2">
    <citation type="journal article" date="2023" name="IMA Fungus">
        <title>Comparative genomic study of the Penicillium genus elucidates a diverse pangenome and 15 lateral gene transfer events.</title>
        <authorList>
            <person name="Petersen C."/>
            <person name="Sorensen T."/>
            <person name="Nielsen M.R."/>
            <person name="Sondergaard T.E."/>
            <person name="Sorensen J.L."/>
            <person name="Fitzpatrick D.A."/>
            <person name="Frisvad J.C."/>
            <person name="Nielsen K.L."/>
        </authorList>
    </citation>
    <scope>NUCLEOTIDE SEQUENCE</scope>
    <source>
        <strain evidence="11">IBT 30761</strain>
    </source>
</reference>
<dbReference type="InterPro" id="IPR027417">
    <property type="entry name" value="P-loop_NTPase"/>
</dbReference>
<dbReference type="PROSITE" id="PS50893">
    <property type="entry name" value="ABC_TRANSPORTER_2"/>
    <property type="match status" value="2"/>
</dbReference>
<dbReference type="PROSITE" id="PS50929">
    <property type="entry name" value="ABC_TM1F"/>
    <property type="match status" value="2"/>
</dbReference>
<dbReference type="PANTHER" id="PTHR24223">
    <property type="entry name" value="ATP-BINDING CASSETTE SUB-FAMILY C"/>
    <property type="match status" value="1"/>
</dbReference>
<dbReference type="SUPFAM" id="SSF90123">
    <property type="entry name" value="ABC transporter transmembrane region"/>
    <property type="match status" value="2"/>
</dbReference>
<dbReference type="OrthoDB" id="6500128at2759"/>
<dbReference type="Proteomes" id="UP001149074">
    <property type="component" value="Unassembled WGS sequence"/>
</dbReference>
<keyword evidence="6 8" id="KW-1133">Transmembrane helix</keyword>
<dbReference type="CDD" id="cd03250">
    <property type="entry name" value="ABCC_MRP_domain1"/>
    <property type="match status" value="1"/>
</dbReference>
<dbReference type="PROSITE" id="PS00211">
    <property type="entry name" value="ABC_TRANSPORTER_1"/>
    <property type="match status" value="1"/>
</dbReference>
<keyword evidence="7 8" id="KW-0472">Membrane</keyword>
<dbReference type="InterPro" id="IPR050173">
    <property type="entry name" value="ABC_transporter_C-like"/>
</dbReference>
<feature type="transmembrane region" description="Helical" evidence="8">
    <location>
        <begin position="584"/>
        <end position="607"/>
    </location>
</feature>
<dbReference type="Gene3D" id="1.20.1560.10">
    <property type="entry name" value="ABC transporter type 1, transmembrane domain"/>
    <property type="match status" value="2"/>
</dbReference>
<dbReference type="GO" id="GO:0016887">
    <property type="term" value="F:ATP hydrolysis activity"/>
    <property type="evidence" value="ECO:0007669"/>
    <property type="project" value="InterPro"/>
</dbReference>
<dbReference type="FunFam" id="3.40.50.300:FF:000997">
    <property type="entry name" value="Multidrug resistance-associated protein 1"/>
    <property type="match status" value="1"/>
</dbReference>
<dbReference type="RefSeq" id="XP_056468537.1">
    <property type="nucleotide sequence ID" value="XM_056623549.1"/>
</dbReference>
<evidence type="ECO:0000256" key="7">
    <source>
        <dbReference type="ARBA" id="ARBA00023136"/>
    </source>
</evidence>
<accession>A0A9W9EHY0</accession>
<comment type="caution">
    <text evidence="11">The sequence shown here is derived from an EMBL/GenBank/DDBJ whole genome shotgun (WGS) entry which is preliminary data.</text>
</comment>